<evidence type="ECO:0000256" key="1">
    <source>
        <dbReference type="ARBA" id="ARBA00004613"/>
    </source>
</evidence>
<feature type="chain" id="PRO_5044846848" description="C1q domain-containing protein" evidence="5">
    <location>
        <begin position="25"/>
        <end position="214"/>
    </location>
</feature>
<keyword evidence="2" id="KW-0964">Secreted</keyword>
<dbReference type="InterPro" id="IPR001073">
    <property type="entry name" value="C1q_dom"/>
</dbReference>
<organism evidence="7 8">
    <name type="scientific">Coilia grayii</name>
    <name type="common">Gray's grenadier anchovy</name>
    <dbReference type="NCBI Taxonomy" id="363190"/>
    <lineage>
        <taxon>Eukaryota</taxon>
        <taxon>Metazoa</taxon>
        <taxon>Chordata</taxon>
        <taxon>Craniata</taxon>
        <taxon>Vertebrata</taxon>
        <taxon>Euteleostomi</taxon>
        <taxon>Actinopterygii</taxon>
        <taxon>Neopterygii</taxon>
        <taxon>Teleostei</taxon>
        <taxon>Clupei</taxon>
        <taxon>Clupeiformes</taxon>
        <taxon>Clupeoidei</taxon>
        <taxon>Engraulidae</taxon>
        <taxon>Coilinae</taxon>
        <taxon>Coilia</taxon>
    </lineage>
</organism>
<comment type="caution">
    <text evidence="7">The sequence shown here is derived from an EMBL/GenBank/DDBJ whole genome shotgun (WGS) entry which is preliminary data.</text>
</comment>
<dbReference type="PRINTS" id="PR00007">
    <property type="entry name" value="COMPLEMNTC1Q"/>
</dbReference>
<evidence type="ECO:0000256" key="2">
    <source>
        <dbReference type="ARBA" id="ARBA00022525"/>
    </source>
</evidence>
<evidence type="ECO:0000256" key="5">
    <source>
        <dbReference type="SAM" id="SignalP"/>
    </source>
</evidence>
<feature type="domain" description="C1q" evidence="6">
    <location>
        <begin position="79"/>
        <end position="214"/>
    </location>
</feature>
<dbReference type="Gene3D" id="2.60.120.40">
    <property type="match status" value="1"/>
</dbReference>
<dbReference type="PANTHER" id="PTHR22923:SF102">
    <property type="entry name" value="CEREBELLIN 13-RELATED"/>
    <property type="match status" value="1"/>
</dbReference>
<reference evidence="7 8" key="1">
    <citation type="submission" date="2024-09" db="EMBL/GenBank/DDBJ databases">
        <title>A chromosome-level genome assembly of Gray's grenadier anchovy, Coilia grayii.</title>
        <authorList>
            <person name="Fu Z."/>
        </authorList>
    </citation>
    <scope>NUCLEOTIDE SEQUENCE [LARGE SCALE GENOMIC DNA]</scope>
    <source>
        <strain evidence="7">G4</strain>
        <tissue evidence="7">Muscle</tissue>
    </source>
</reference>
<dbReference type="InterPro" id="IPR008983">
    <property type="entry name" value="Tumour_necrosis_fac-like_dom"/>
</dbReference>
<evidence type="ECO:0000313" key="7">
    <source>
        <dbReference type="EMBL" id="KAL2081083.1"/>
    </source>
</evidence>
<dbReference type="Proteomes" id="UP001591681">
    <property type="component" value="Unassembled WGS sequence"/>
</dbReference>
<dbReference type="Pfam" id="PF00386">
    <property type="entry name" value="C1q"/>
    <property type="match status" value="1"/>
</dbReference>
<dbReference type="SMART" id="SM00110">
    <property type="entry name" value="C1Q"/>
    <property type="match status" value="1"/>
</dbReference>
<dbReference type="PROSITE" id="PS50871">
    <property type="entry name" value="C1Q"/>
    <property type="match status" value="1"/>
</dbReference>
<evidence type="ECO:0000313" key="8">
    <source>
        <dbReference type="Proteomes" id="UP001591681"/>
    </source>
</evidence>
<comment type="subcellular location">
    <subcellularLocation>
        <location evidence="1">Secreted</location>
    </subcellularLocation>
</comment>
<evidence type="ECO:0000256" key="3">
    <source>
        <dbReference type="ARBA" id="ARBA00022729"/>
    </source>
</evidence>
<keyword evidence="4" id="KW-0175">Coiled coil</keyword>
<evidence type="ECO:0000256" key="4">
    <source>
        <dbReference type="SAM" id="Coils"/>
    </source>
</evidence>
<evidence type="ECO:0000259" key="6">
    <source>
        <dbReference type="PROSITE" id="PS50871"/>
    </source>
</evidence>
<feature type="signal peptide" evidence="5">
    <location>
        <begin position="1"/>
        <end position="24"/>
    </location>
</feature>
<feature type="coiled-coil region" evidence="4">
    <location>
        <begin position="30"/>
        <end position="57"/>
    </location>
</feature>
<dbReference type="GO" id="GO:0005576">
    <property type="term" value="C:extracellular region"/>
    <property type="evidence" value="ECO:0007669"/>
    <property type="project" value="UniProtKB-SubCell"/>
</dbReference>
<dbReference type="InterPro" id="IPR050822">
    <property type="entry name" value="Cerebellin_Synaptic_Org"/>
</dbReference>
<accession>A0ABD1J1J8</accession>
<dbReference type="AlphaFoldDB" id="A0ABD1J1J8"/>
<protein>
    <recommendedName>
        <fullName evidence="6">C1q domain-containing protein</fullName>
    </recommendedName>
</protein>
<gene>
    <name evidence="7" type="ORF">ACEWY4_022936</name>
</gene>
<dbReference type="PANTHER" id="PTHR22923">
    <property type="entry name" value="CEREBELLIN-RELATED"/>
    <property type="match status" value="1"/>
</dbReference>
<proteinExistence type="predicted"/>
<name>A0ABD1J1J8_9TELE</name>
<keyword evidence="8" id="KW-1185">Reference proteome</keyword>
<keyword evidence="3 5" id="KW-0732">Signal</keyword>
<sequence length="214" mass="23454">MAGRHMLAVLCITLGTILHATVEGSIQTDVEKVRTEVKQVRTEVKQVQAVVKQVQEAQKLFAKGLTDLKGELNQLKTKYERGKVAFSGALSEGNHNSADQARLFYKRIFTNVGNAYNSSTGDFTAPVKGVYFFTFMTFGYNNQNSGIILTRNGVLAVSSYDFQTISDQADTTGNSVILQLEAGEKISLQLWGGASAYDSANMLNTFNGFLLYPL</sequence>
<dbReference type="EMBL" id="JBHFQA010000020">
    <property type="protein sequence ID" value="KAL2081083.1"/>
    <property type="molecule type" value="Genomic_DNA"/>
</dbReference>
<dbReference type="SUPFAM" id="SSF49842">
    <property type="entry name" value="TNF-like"/>
    <property type="match status" value="1"/>
</dbReference>